<dbReference type="AlphaFoldDB" id="A0A0P7BN27"/>
<dbReference type="PANTHER" id="PTHR33112:SF10">
    <property type="entry name" value="TOL"/>
    <property type="match status" value="1"/>
</dbReference>
<dbReference type="PANTHER" id="PTHR33112">
    <property type="entry name" value="DOMAIN PROTEIN, PUTATIVE-RELATED"/>
    <property type="match status" value="1"/>
</dbReference>
<feature type="domain" description="Heterokaryon incompatibility" evidence="1">
    <location>
        <begin position="5"/>
        <end position="148"/>
    </location>
</feature>
<dbReference type="STRING" id="78410.A0A0P7BN27"/>
<dbReference type="Proteomes" id="UP000050424">
    <property type="component" value="Unassembled WGS sequence"/>
</dbReference>
<keyword evidence="3" id="KW-1185">Reference proteome</keyword>
<dbReference type="Pfam" id="PF06985">
    <property type="entry name" value="HET"/>
    <property type="match status" value="1"/>
</dbReference>
<reference evidence="2 3" key="1">
    <citation type="submission" date="2015-09" db="EMBL/GenBank/DDBJ databases">
        <title>Draft genome of a European isolate of the apple canker pathogen Neonectria ditissima.</title>
        <authorList>
            <person name="Gomez-Cortecero A."/>
            <person name="Harrison R.J."/>
            <person name="Armitage A.D."/>
        </authorList>
    </citation>
    <scope>NUCLEOTIDE SEQUENCE [LARGE SCALE GENOMIC DNA]</scope>
    <source>
        <strain evidence="2 3">R09/05</strain>
    </source>
</reference>
<dbReference type="InterPro" id="IPR010730">
    <property type="entry name" value="HET"/>
</dbReference>
<evidence type="ECO:0000313" key="3">
    <source>
        <dbReference type="Proteomes" id="UP000050424"/>
    </source>
</evidence>
<dbReference type="OrthoDB" id="47007at2759"/>
<proteinExistence type="predicted"/>
<evidence type="ECO:0000259" key="1">
    <source>
        <dbReference type="Pfam" id="PF06985"/>
    </source>
</evidence>
<gene>
    <name evidence="2" type="ORF">AK830_g3752</name>
</gene>
<dbReference type="EMBL" id="LKCW01000042">
    <property type="protein sequence ID" value="KPM42791.1"/>
    <property type="molecule type" value="Genomic_DNA"/>
</dbReference>
<evidence type="ECO:0000313" key="2">
    <source>
        <dbReference type="EMBL" id="KPM42791.1"/>
    </source>
</evidence>
<name>A0A0P7BN27_9HYPO</name>
<sequence>MHEKYVPLSYCWGPATHTYRLNHQTIKDMLGGIDESRLAVAHRDTLALAQALGVRLVWIDALCIIQGDSQDWEHESKLMASVYGNTTLTAVVGRTGDSRNHCLINDYKQLAPCCEMLLQNPSIGRVLVGLKRSPDYGVAETRGWCLQERRLSRRIVVFGKEQLFFSCRKEDYSEDRYYDQNDSSHHTGLITANADLSSARDQLLQQWNTVLIDFSKKRELSNTHDIFAAIVSIATLISKAIGCRHLADLWECDIVICNVSYFGPATRPLSTRLAAAPILRAPSWSWAAIQGGVNLTTRRSF</sequence>
<comment type="caution">
    <text evidence="2">The sequence shown here is derived from an EMBL/GenBank/DDBJ whole genome shotgun (WGS) entry which is preliminary data.</text>
</comment>
<protein>
    <recommendedName>
        <fullName evidence="1">Heterokaryon incompatibility domain-containing protein</fullName>
    </recommendedName>
</protein>
<organism evidence="2 3">
    <name type="scientific">Neonectria ditissima</name>
    <dbReference type="NCBI Taxonomy" id="78410"/>
    <lineage>
        <taxon>Eukaryota</taxon>
        <taxon>Fungi</taxon>
        <taxon>Dikarya</taxon>
        <taxon>Ascomycota</taxon>
        <taxon>Pezizomycotina</taxon>
        <taxon>Sordariomycetes</taxon>
        <taxon>Hypocreomycetidae</taxon>
        <taxon>Hypocreales</taxon>
        <taxon>Nectriaceae</taxon>
        <taxon>Neonectria</taxon>
    </lineage>
</organism>
<accession>A0A0P7BN27</accession>